<dbReference type="GO" id="GO:0051536">
    <property type="term" value="F:iron-sulfur cluster binding"/>
    <property type="evidence" value="ECO:0007669"/>
    <property type="project" value="UniProtKB-KW"/>
</dbReference>
<evidence type="ECO:0000256" key="6">
    <source>
        <dbReference type="ARBA" id="ARBA00023004"/>
    </source>
</evidence>
<evidence type="ECO:0000256" key="2">
    <source>
        <dbReference type="ARBA" id="ARBA00010312"/>
    </source>
</evidence>
<gene>
    <name evidence="9" type="ORF">SAMN04488500_10389</name>
</gene>
<keyword evidence="3" id="KW-0500">Molybdenum</keyword>
<dbReference type="InterPro" id="IPR006657">
    <property type="entry name" value="MoPterin_dinucl-bd_dom"/>
</dbReference>
<dbReference type="Gene3D" id="3.40.228.10">
    <property type="entry name" value="Dimethylsulfoxide Reductase, domain 2"/>
    <property type="match status" value="1"/>
</dbReference>
<accession>A0A1W1Z8K5</accession>
<dbReference type="Gene3D" id="2.20.25.90">
    <property type="entry name" value="ADC-like domains"/>
    <property type="match status" value="1"/>
</dbReference>
<dbReference type="PANTHER" id="PTHR43742">
    <property type="entry name" value="TRIMETHYLAMINE-N-OXIDE REDUCTASE"/>
    <property type="match status" value="1"/>
</dbReference>
<keyword evidence="6" id="KW-0408">Iron</keyword>
<dbReference type="GO" id="GO:0016491">
    <property type="term" value="F:oxidoreductase activity"/>
    <property type="evidence" value="ECO:0007669"/>
    <property type="project" value="UniProtKB-KW"/>
</dbReference>
<evidence type="ECO:0000256" key="7">
    <source>
        <dbReference type="ARBA" id="ARBA00023014"/>
    </source>
</evidence>
<dbReference type="PROSITE" id="PS00490">
    <property type="entry name" value="MOLYBDOPTERIN_PROK_2"/>
    <property type="match status" value="1"/>
</dbReference>
<evidence type="ECO:0000256" key="4">
    <source>
        <dbReference type="ARBA" id="ARBA00022723"/>
    </source>
</evidence>
<dbReference type="Proteomes" id="UP000192738">
    <property type="component" value="Unassembled WGS sequence"/>
</dbReference>
<dbReference type="CDD" id="cd02766">
    <property type="entry name" value="MopB_3"/>
    <property type="match status" value="1"/>
</dbReference>
<dbReference type="STRING" id="112901.SAMN04488500_10389"/>
<evidence type="ECO:0000313" key="10">
    <source>
        <dbReference type="Proteomes" id="UP000192738"/>
    </source>
</evidence>
<dbReference type="GO" id="GO:0046872">
    <property type="term" value="F:metal ion binding"/>
    <property type="evidence" value="ECO:0007669"/>
    <property type="project" value="UniProtKB-KW"/>
</dbReference>
<proteinExistence type="inferred from homology"/>
<evidence type="ECO:0000256" key="3">
    <source>
        <dbReference type="ARBA" id="ARBA00022505"/>
    </source>
</evidence>
<dbReference type="GO" id="GO:0043546">
    <property type="term" value="F:molybdopterin cofactor binding"/>
    <property type="evidence" value="ECO:0007669"/>
    <property type="project" value="InterPro"/>
</dbReference>
<dbReference type="InterPro" id="IPR006963">
    <property type="entry name" value="Mopterin_OxRdtase_4Fe-4S_dom"/>
</dbReference>
<sequence>MIYTHDGYQITRHVCPRNCYDTCGILAYVRKGLLEKVTGDPEHGYTSGKLCSKGQTYVRRVYSPERIRYPMRQIGRGSGQWERLTWEQAMAIICEKILDIKDRYHSTLPLCLNKYSGNFGILHNAVEGMFNSLGPTTQARGSPCWSAGLDAQLYDLGRNVNSDPQEMEKAGLIILWGVNPAWTAIHSLPYIYRAQDHGAKVIVIDPIYTQTARKANCFVQINPGEDGALALAIAKKLFESGRIDQNFIDCHTVGWQQFREYLVELDIDYLAGQCGQRLETIKELASMMASSGPVYIWAGFGMQRHINGGQSLRAIDALAAMTGNIGVAGGGVQYAHQMTWGFNYHFLNSPSGARYININEFAQGLKRLNDPPVKLLWVSCRNLVTQDVSGSILTKELDKLELIVTVEQFLTPTARYSDIVLPATTQFEELDVVPSYWHHWIGLNEQAIPPLFDAKSDLEIAQLLAKTLNQYREGSSSFPVDKSHADFLDDEFNDRMYALLGINHWSDLAAGPRRAAVPRTAWEDKCFATNSGKFEFFSIKARENNLAALPEYKAGIAPSSKYPYWLITSHAQQGLNSQFLNIETLLKYSEQIVFINPQTAAMKGVVTGKQIRVYNSLGAITLKACISHDTPPDILVCHQGWRPGEEMRLNDLNAGLPSDMGDISTGSKGVAFYDVFVDFEIV</sequence>
<dbReference type="InterPro" id="IPR006655">
    <property type="entry name" value="Mopterin_OxRdtase_prok_CS"/>
</dbReference>
<dbReference type="Pfam" id="PF00384">
    <property type="entry name" value="Molybdopterin"/>
    <property type="match status" value="1"/>
</dbReference>
<comment type="cofactor">
    <cofactor evidence="1">
        <name>Mo-bis(molybdopterin guanine dinucleotide)</name>
        <dbReference type="ChEBI" id="CHEBI:60539"/>
    </cofactor>
</comment>
<dbReference type="SUPFAM" id="SSF53706">
    <property type="entry name" value="Formate dehydrogenase/DMSO reductase, domains 1-3"/>
    <property type="match status" value="1"/>
</dbReference>
<dbReference type="Pfam" id="PF04879">
    <property type="entry name" value="Molybdop_Fe4S4"/>
    <property type="match status" value="1"/>
</dbReference>
<keyword evidence="4" id="KW-0479">Metal-binding</keyword>
<dbReference type="RefSeq" id="WP_084574443.1">
    <property type="nucleotide sequence ID" value="NZ_CP155572.1"/>
</dbReference>
<dbReference type="SUPFAM" id="SSF50692">
    <property type="entry name" value="ADC-like"/>
    <property type="match status" value="1"/>
</dbReference>
<dbReference type="Gene3D" id="3.40.50.740">
    <property type="match status" value="1"/>
</dbReference>
<keyword evidence="7" id="KW-0411">Iron-sulfur</keyword>
<dbReference type="PANTHER" id="PTHR43742:SF6">
    <property type="entry name" value="OXIDOREDUCTASE YYAE-RELATED"/>
    <property type="match status" value="1"/>
</dbReference>
<dbReference type="InterPro" id="IPR050612">
    <property type="entry name" value="Prok_Mopterin_Oxidored"/>
</dbReference>
<dbReference type="InterPro" id="IPR006656">
    <property type="entry name" value="Mopterin_OxRdtase"/>
</dbReference>
<name>A0A1W1Z8K5_9FIRM</name>
<protein>
    <submittedName>
        <fullName evidence="9">Anaerobic selenocysteine-containing dehydrogenase</fullName>
    </submittedName>
</protein>
<keyword evidence="10" id="KW-1185">Reference proteome</keyword>
<dbReference type="OrthoDB" id="219031at2"/>
<dbReference type="Gene3D" id="3.30.2070.10">
    <property type="entry name" value="Formate dehydrogenase/DMSO reductase"/>
    <property type="match status" value="1"/>
</dbReference>
<dbReference type="PROSITE" id="PS51669">
    <property type="entry name" value="4FE4S_MOW_BIS_MGD"/>
    <property type="match status" value="1"/>
</dbReference>
<dbReference type="SMART" id="SM00926">
    <property type="entry name" value="Molybdop_Fe4S4"/>
    <property type="match status" value="1"/>
</dbReference>
<evidence type="ECO:0000256" key="1">
    <source>
        <dbReference type="ARBA" id="ARBA00001942"/>
    </source>
</evidence>
<evidence type="ECO:0000259" key="8">
    <source>
        <dbReference type="PROSITE" id="PS51669"/>
    </source>
</evidence>
<organism evidence="9 10">
    <name type="scientific">Sporomusa malonica</name>
    <dbReference type="NCBI Taxonomy" id="112901"/>
    <lineage>
        <taxon>Bacteria</taxon>
        <taxon>Bacillati</taxon>
        <taxon>Bacillota</taxon>
        <taxon>Negativicutes</taxon>
        <taxon>Selenomonadales</taxon>
        <taxon>Sporomusaceae</taxon>
        <taxon>Sporomusa</taxon>
    </lineage>
</organism>
<dbReference type="AlphaFoldDB" id="A0A1W1Z8K5"/>
<dbReference type="Pfam" id="PF01568">
    <property type="entry name" value="Molydop_binding"/>
    <property type="match status" value="1"/>
</dbReference>
<dbReference type="EMBL" id="FWXI01000003">
    <property type="protein sequence ID" value="SMC44753.1"/>
    <property type="molecule type" value="Genomic_DNA"/>
</dbReference>
<evidence type="ECO:0000256" key="5">
    <source>
        <dbReference type="ARBA" id="ARBA00023002"/>
    </source>
</evidence>
<dbReference type="Gene3D" id="2.40.40.20">
    <property type="match status" value="1"/>
</dbReference>
<feature type="domain" description="4Fe-4S Mo/W bis-MGD-type" evidence="8">
    <location>
        <begin position="8"/>
        <end position="65"/>
    </location>
</feature>
<comment type="similarity">
    <text evidence="2">Belongs to the prokaryotic molybdopterin-containing oxidoreductase family.</text>
</comment>
<dbReference type="InterPro" id="IPR009010">
    <property type="entry name" value="Asp_de-COase-like_dom_sf"/>
</dbReference>
<keyword evidence="5" id="KW-0560">Oxidoreductase</keyword>
<evidence type="ECO:0000313" key="9">
    <source>
        <dbReference type="EMBL" id="SMC44753.1"/>
    </source>
</evidence>
<reference evidence="9 10" key="1">
    <citation type="submission" date="2017-04" db="EMBL/GenBank/DDBJ databases">
        <authorList>
            <person name="Afonso C.L."/>
            <person name="Miller P.J."/>
            <person name="Scott M.A."/>
            <person name="Spackman E."/>
            <person name="Goraichik I."/>
            <person name="Dimitrov K.M."/>
            <person name="Suarez D.L."/>
            <person name="Swayne D.E."/>
        </authorList>
    </citation>
    <scope>NUCLEOTIDE SEQUENCE [LARGE SCALE GENOMIC DNA]</scope>
    <source>
        <strain evidence="9 10">DSM 5090</strain>
    </source>
</reference>